<dbReference type="AlphaFoldDB" id="A0A3N2B9U7"/>
<sequence length="394" mass="44653">MARLTAAAARRIALGAQGFATPRPPVVNRGHLRRLMERLSVVQLDSVNVFSRSHYLPFLARLGPYDRSLLDSLTAHAARSPAPEFLEYWAHEASILSPEAYKYFGFRKRAADERAWGRMRRFAEERADELEAVRLRLREDGPLRARELGYARAAGPREMWDWHDGKVALEYLFWAGEAAAARRVNFERLYDLAERVVPPQALVERPAADEHRALIRLAARAMGVATETDLRDYFRLSAAQARPALSALVAEGALEPVEVDGWREVAYLHAEARRPRAIRARTLLSPFDNLIWFRPRTERIFDFHYRLEIYTPAHQRVHGYYVLPFLLGERLVARVDLKSDRQAGVLRARRIGIEPGADPGEVMPALTETLAETAGWLGLDRVDLPADGAVVLQP</sequence>
<dbReference type="Proteomes" id="UP000280668">
    <property type="component" value="Unassembled WGS sequence"/>
</dbReference>
<reference evidence="1 2" key="1">
    <citation type="submission" date="2018-11" db="EMBL/GenBank/DDBJ databases">
        <title>Sequencing the genomes of 1000 actinobacteria strains.</title>
        <authorList>
            <person name="Klenk H.-P."/>
        </authorList>
    </citation>
    <scope>NUCLEOTIDE SEQUENCE [LARGE SCALE GENOMIC DNA]</scope>
    <source>
        <strain evidence="1 2">DSM 11294</strain>
    </source>
</reference>
<evidence type="ECO:0000313" key="2">
    <source>
        <dbReference type="Proteomes" id="UP000280668"/>
    </source>
</evidence>
<dbReference type="InterPro" id="IPR009351">
    <property type="entry name" value="AlkZ-like"/>
</dbReference>
<proteinExistence type="predicted"/>
<dbReference type="EMBL" id="RKHK01000001">
    <property type="protein sequence ID" value="ROR72039.1"/>
    <property type="molecule type" value="Genomic_DNA"/>
</dbReference>
<keyword evidence="2" id="KW-1185">Reference proteome</keyword>
<dbReference type="RefSeq" id="WP_245990751.1">
    <property type="nucleotide sequence ID" value="NZ_RKHK01000001.1"/>
</dbReference>
<evidence type="ECO:0008006" key="3">
    <source>
        <dbReference type="Google" id="ProtNLM"/>
    </source>
</evidence>
<dbReference type="Pfam" id="PF06224">
    <property type="entry name" value="AlkZ-like"/>
    <property type="match status" value="1"/>
</dbReference>
<gene>
    <name evidence="1" type="ORF">EDD31_0384</name>
</gene>
<accession>A0A3N2B9U7</accession>
<dbReference type="PANTHER" id="PTHR30528">
    <property type="entry name" value="CYTOPLASMIC PROTEIN"/>
    <property type="match status" value="1"/>
</dbReference>
<evidence type="ECO:0000313" key="1">
    <source>
        <dbReference type="EMBL" id="ROR72039.1"/>
    </source>
</evidence>
<comment type="caution">
    <text evidence="1">The sequence shown here is derived from an EMBL/GenBank/DDBJ whole genome shotgun (WGS) entry which is preliminary data.</text>
</comment>
<protein>
    <recommendedName>
        <fullName evidence="3">Winged helix-turn-helix domain-containing protein</fullName>
    </recommendedName>
</protein>
<name>A0A3N2B9U7_9MICO</name>
<organism evidence="1 2">
    <name type="scientific">Bogoriella caseilytica</name>
    <dbReference type="NCBI Taxonomy" id="56055"/>
    <lineage>
        <taxon>Bacteria</taxon>
        <taxon>Bacillati</taxon>
        <taxon>Actinomycetota</taxon>
        <taxon>Actinomycetes</taxon>
        <taxon>Micrococcales</taxon>
        <taxon>Bogoriellaceae</taxon>
        <taxon>Bogoriella</taxon>
    </lineage>
</organism>
<dbReference type="PANTHER" id="PTHR30528:SF0">
    <property type="entry name" value="CYTOPLASMIC PROTEIN"/>
    <property type="match status" value="1"/>
</dbReference>